<reference evidence="2" key="1">
    <citation type="submission" date="2023-08" db="EMBL/GenBank/DDBJ databases">
        <title>Black Yeasts Isolated from many extreme environments.</title>
        <authorList>
            <person name="Coleine C."/>
            <person name="Stajich J.E."/>
            <person name="Selbmann L."/>
        </authorList>
    </citation>
    <scope>NUCLEOTIDE SEQUENCE</scope>
    <source>
        <strain evidence="2">CCFEE 5810</strain>
    </source>
</reference>
<dbReference type="Proteomes" id="UP001310594">
    <property type="component" value="Unassembled WGS sequence"/>
</dbReference>
<evidence type="ECO:0000313" key="3">
    <source>
        <dbReference type="Proteomes" id="UP001310594"/>
    </source>
</evidence>
<feature type="region of interest" description="Disordered" evidence="1">
    <location>
        <begin position="24"/>
        <end position="63"/>
    </location>
</feature>
<name>A0AAN7ZQX0_9PEZI</name>
<dbReference type="AlphaFoldDB" id="A0AAN7ZQX0"/>
<accession>A0AAN7ZQX0</accession>
<protein>
    <submittedName>
        <fullName evidence="2">Uncharacterized protein</fullName>
    </submittedName>
</protein>
<dbReference type="EMBL" id="JAVRQU010000001">
    <property type="protein sequence ID" value="KAK5707897.1"/>
    <property type="molecule type" value="Genomic_DNA"/>
</dbReference>
<evidence type="ECO:0000256" key="1">
    <source>
        <dbReference type="SAM" id="MobiDB-lite"/>
    </source>
</evidence>
<evidence type="ECO:0000313" key="2">
    <source>
        <dbReference type="EMBL" id="KAK5707897.1"/>
    </source>
</evidence>
<organism evidence="2 3">
    <name type="scientific">Elasticomyces elasticus</name>
    <dbReference type="NCBI Taxonomy" id="574655"/>
    <lineage>
        <taxon>Eukaryota</taxon>
        <taxon>Fungi</taxon>
        <taxon>Dikarya</taxon>
        <taxon>Ascomycota</taxon>
        <taxon>Pezizomycotina</taxon>
        <taxon>Dothideomycetes</taxon>
        <taxon>Dothideomycetidae</taxon>
        <taxon>Mycosphaerellales</taxon>
        <taxon>Teratosphaeriaceae</taxon>
        <taxon>Elasticomyces</taxon>
    </lineage>
</organism>
<comment type="caution">
    <text evidence="2">The sequence shown here is derived from an EMBL/GenBank/DDBJ whole genome shotgun (WGS) entry which is preliminary data.</text>
</comment>
<sequence>MDEDPYFSDTALVEITTSKQRNILVNEDDFSDPAPPKNNTSKREVPQSLPRSSRGVRRTDPPP</sequence>
<proteinExistence type="predicted"/>
<gene>
    <name evidence="2" type="ORF">LTR97_000436</name>
</gene>